<keyword evidence="2" id="KW-0472">Membrane</keyword>
<gene>
    <name evidence="3" type="primary">essB</name>
    <name evidence="3" type="ORF">BACCIP111899_03728</name>
</gene>
<protein>
    <submittedName>
        <fullName evidence="3">Type VII secretion system protein EssB</fullName>
    </submittedName>
</protein>
<dbReference type="NCBIfam" id="TIGR03926">
    <property type="entry name" value="T7_EssB"/>
    <property type="match status" value="1"/>
</dbReference>
<keyword evidence="2" id="KW-0812">Transmembrane</keyword>
<feature type="transmembrane region" description="Helical" evidence="2">
    <location>
        <begin position="220"/>
        <end position="241"/>
    </location>
</feature>
<evidence type="ECO:0000313" key="4">
    <source>
        <dbReference type="Proteomes" id="UP000789423"/>
    </source>
</evidence>
<comment type="caution">
    <text evidence="3">The sequence shown here is derived from an EMBL/GenBank/DDBJ whole genome shotgun (WGS) entry which is preliminary data.</text>
</comment>
<proteinExistence type="inferred from homology"/>
<sequence length="397" mass="46707">MVEKTIQIDSMNYRFEIGEGTWKLELAQSQTQVKDFRQFDLLMEKSAIFVPVAVEETEDAFVFSYEVSKKLKKWDDIKDLERNEKLRLLRNVARFKEYLHRRITFFLHPENLVFDANYLPFIVHRGIREIVPPTPITEEKFLLQYKCLIIALFSKKYSYDELYNGVLKNAKDTTFEQNVVSMNSLDELIQFIEDSFEKEQIKTEKNMQIVPKKNFKRFKYMTYSFVAATVILVAPLSYYAFMKVPYQNTLLEANKNFLATDYDQVISNLQDEDAEGLPLASKYELAYSYVKGEKLGEQQKASIMKNISLKSDENYLLYWIYNGKGDFNKSLDIAKQIDDPQLIMYGLIKQIEAVKNNPKLSGKDRDEKLKTYQQQLDEYKKKYSDTSDEKDLSNTNK</sequence>
<dbReference type="RefSeq" id="WP_230576440.1">
    <property type="nucleotide sequence ID" value="NZ_CAKJTI010000029.1"/>
</dbReference>
<dbReference type="EMBL" id="CAKJTI010000029">
    <property type="protein sequence ID" value="CAG9614495.1"/>
    <property type="molecule type" value="Genomic_DNA"/>
</dbReference>
<keyword evidence="2" id="KW-1133">Transmembrane helix</keyword>
<dbReference type="Gene3D" id="1.25.40.680">
    <property type="entry name" value="Type VII secretion system EssB, C-terminal-like domain"/>
    <property type="match status" value="1"/>
</dbReference>
<dbReference type="Gene3D" id="1.10.510.10">
    <property type="entry name" value="Transferase(Phosphotransferase) domain 1"/>
    <property type="match status" value="1"/>
</dbReference>
<dbReference type="InterPro" id="IPR042565">
    <property type="entry name" value="T7SS_EssB_C"/>
</dbReference>
<evidence type="ECO:0000256" key="1">
    <source>
        <dbReference type="ARBA" id="ARBA00010163"/>
    </source>
</evidence>
<dbReference type="Pfam" id="PF10140">
    <property type="entry name" value="YukC"/>
    <property type="match status" value="1"/>
</dbReference>
<accession>A0ABN8A5H3</accession>
<dbReference type="InterPro" id="IPR018778">
    <property type="entry name" value="T7SS_EssB"/>
</dbReference>
<name>A0ABN8A5H3_9BACI</name>
<dbReference type="Proteomes" id="UP000789423">
    <property type="component" value="Unassembled WGS sequence"/>
</dbReference>
<evidence type="ECO:0000256" key="2">
    <source>
        <dbReference type="SAM" id="Phobius"/>
    </source>
</evidence>
<organism evidence="3 4">
    <name type="scientific">Bacillus rhizoplanae</name>
    <dbReference type="NCBI Taxonomy" id="2880966"/>
    <lineage>
        <taxon>Bacteria</taxon>
        <taxon>Bacillati</taxon>
        <taxon>Bacillota</taxon>
        <taxon>Bacilli</taxon>
        <taxon>Bacillales</taxon>
        <taxon>Bacillaceae</taxon>
        <taxon>Bacillus</taxon>
    </lineage>
</organism>
<reference evidence="3 4" key="1">
    <citation type="submission" date="2021-10" db="EMBL/GenBank/DDBJ databases">
        <authorList>
            <person name="Criscuolo A."/>
        </authorList>
    </citation>
    <scope>NUCLEOTIDE SEQUENCE [LARGE SCALE GENOMIC DNA]</scope>
    <source>
        <strain evidence="4">CIP 111899</strain>
    </source>
</reference>
<keyword evidence="4" id="KW-1185">Reference proteome</keyword>
<evidence type="ECO:0000313" key="3">
    <source>
        <dbReference type="EMBL" id="CAG9614495.1"/>
    </source>
</evidence>
<comment type="similarity">
    <text evidence="1">Belongs to the EssB family.</text>
</comment>